<proteinExistence type="predicted"/>
<reference evidence="2" key="1">
    <citation type="submission" date="2023-01" db="EMBL/GenBank/DDBJ databases">
        <title>The chitinases involved in constricting ring structure development in the nematode-trapping fungus Drechslerella dactyloides.</title>
        <authorList>
            <person name="Wang R."/>
            <person name="Zhang L."/>
            <person name="Tang P."/>
            <person name="Li S."/>
            <person name="Liang L."/>
        </authorList>
    </citation>
    <scope>NUCLEOTIDE SEQUENCE</scope>
    <source>
        <strain evidence="2">YMF1.00031</strain>
    </source>
</reference>
<protein>
    <submittedName>
        <fullName evidence="2">Uncharacterized protein</fullName>
    </submittedName>
</protein>
<dbReference type="Proteomes" id="UP001221413">
    <property type="component" value="Unassembled WGS sequence"/>
</dbReference>
<organism evidence="2 3">
    <name type="scientific">Drechslerella dactyloides</name>
    <name type="common">Nematode-trapping fungus</name>
    <name type="synonym">Arthrobotrys dactyloides</name>
    <dbReference type="NCBI Taxonomy" id="74499"/>
    <lineage>
        <taxon>Eukaryota</taxon>
        <taxon>Fungi</taxon>
        <taxon>Dikarya</taxon>
        <taxon>Ascomycota</taxon>
        <taxon>Pezizomycotina</taxon>
        <taxon>Orbiliomycetes</taxon>
        <taxon>Orbiliales</taxon>
        <taxon>Orbiliaceae</taxon>
        <taxon>Drechslerella</taxon>
    </lineage>
</organism>
<gene>
    <name evidence="2" type="ORF">Dda_7307</name>
</gene>
<feature type="region of interest" description="Disordered" evidence="1">
    <location>
        <begin position="55"/>
        <end position="75"/>
    </location>
</feature>
<feature type="region of interest" description="Disordered" evidence="1">
    <location>
        <begin position="1"/>
        <end position="41"/>
    </location>
</feature>
<accession>A0AAD6ISC6</accession>
<dbReference type="AlphaFoldDB" id="A0AAD6ISC6"/>
<sequence>MSPTHGFTTSAGESSSSRGNDLSLDDHGRPPTAPSSHLGKYEALRTLVTEYVRGTKQPSFRKGSHGLFRNAGYDG</sequence>
<evidence type="ECO:0000256" key="1">
    <source>
        <dbReference type="SAM" id="MobiDB-lite"/>
    </source>
</evidence>
<evidence type="ECO:0000313" key="3">
    <source>
        <dbReference type="Proteomes" id="UP001221413"/>
    </source>
</evidence>
<comment type="caution">
    <text evidence="2">The sequence shown here is derived from an EMBL/GenBank/DDBJ whole genome shotgun (WGS) entry which is preliminary data.</text>
</comment>
<feature type="compositionally biased region" description="Polar residues" evidence="1">
    <location>
        <begin position="1"/>
        <end position="20"/>
    </location>
</feature>
<dbReference type="EMBL" id="JAQGDS010000010">
    <property type="protein sequence ID" value="KAJ6257522.1"/>
    <property type="molecule type" value="Genomic_DNA"/>
</dbReference>
<name>A0AAD6ISC6_DREDA</name>
<evidence type="ECO:0000313" key="2">
    <source>
        <dbReference type="EMBL" id="KAJ6257522.1"/>
    </source>
</evidence>
<keyword evidence="3" id="KW-1185">Reference proteome</keyword>